<keyword evidence="2" id="KW-1185">Reference proteome</keyword>
<reference evidence="1 2" key="1">
    <citation type="submission" date="2024-01" db="EMBL/GenBank/DDBJ databases">
        <authorList>
            <person name="Guinet B."/>
        </authorList>
    </citation>
    <scope>NUCLEOTIDE SEQUENCE [LARGE SCALE GENOMIC DNA]</scope>
</reference>
<sequence>MSLKRCERLSDIYTSIDTGLLEVEHQYDAPVSKIVNEQFCKYINAELNQLTKKSAFLVKIKILQVLQEIDNVVN</sequence>
<comment type="caution">
    <text evidence="1">The sequence shown here is derived from an EMBL/GenBank/DDBJ whole genome shotgun (WGS) entry which is preliminary data.</text>
</comment>
<protein>
    <submittedName>
        <fullName evidence="1">Uncharacterized protein</fullName>
    </submittedName>
</protein>
<evidence type="ECO:0000313" key="2">
    <source>
        <dbReference type="Proteomes" id="UP001642380"/>
    </source>
</evidence>
<dbReference type="Proteomes" id="UP001642380">
    <property type="component" value="Unassembled WGS sequence"/>
</dbReference>
<dbReference type="EMBL" id="CAUOPR010000001">
    <property type="protein sequence ID" value="CAJ2002076.1"/>
    <property type="molecule type" value="Genomic_DNA"/>
</dbReference>
<organism evidence="1 2">
    <name type="scientific">Cotesia congregata filamentous virus 1</name>
    <dbReference type="NCBI Taxonomy" id="3064291"/>
    <lineage>
        <taxon>Viruses</taxon>
        <taxon>Viruses incertae sedis</taxon>
        <taxon>Naldaviricetes</taxon>
        <taxon>Lefavirales</taxon>
        <taxon>Filamentoviridae</taxon>
        <taxon>Betafilamentovirus</taxon>
        <taxon>Betafilamentovirus cocongregatae</taxon>
    </lineage>
</organism>
<proteinExistence type="predicted"/>
<accession>A0ABC8QR10</accession>
<gene>
    <name evidence="1" type="ORF">CCFV1_ORF030</name>
</gene>
<name>A0ABC8QR10_9VIRU</name>
<evidence type="ECO:0000313" key="1">
    <source>
        <dbReference type="EMBL" id="CAJ2002076.1"/>
    </source>
</evidence>